<feature type="domain" description="Trimeric autotransporter adhesin YadA-like stalk" evidence="13">
    <location>
        <begin position="890"/>
        <end position="920"/>
    </location>
</feature>
<feature type="domain" description="Trimeric autotransporter adhesin YadA-like head" evidence="12">
    <location>
        <begin position="846"/>
        <end position="872"/>
    </location>
</feature>
<gene>
    <name evidence="15" type="ORF">PTKU64_09150</name>
</gene>
<dbReference type="Proteomes" id="UP001319874">
    <property type="component" value="Chromosome 1"/>
</dbReference>
<dbReference type="EMBL" id="AP024955">
    <property type="protein sequence ID" value="BCZ77240.1"/>
    <property type="molecule type" value="Genomic_DNA"/>
</dbReference>
<dbReference type="Gene3D" id="1.20.5.170">
    <property type="match status" value="3"/>
</dbReference>
<feature type="domain" description="Trimeric autotransporter adhesin YadA-like head" evidence="12">
    <location>
        <begin position="253"/>
        <end position="274"/>
    </location>
</feature>
<keyword evidence="5" id="KW-1134">Transmembrane beta strand</keyword>
<reference evidence="15 16" key="1">
    <citation type="journal article" date="2022" name="Front. Microbiol.">
        <title>Identification and characterization of a novel class of self-sufficient cytochrome P450 hydroxylase involved in cyclohexanecarboxylate degradation in Paraburkholderia terrae strain KU-64.</title>
        <authorList>
            <person name="Yamamoto T."/>
            <person name="Hasegawa Y."/>
            <person name="Iwaki H."/>
        </authorList>
    </citation>
    <scope>NUCLEOTIDE SEQUENCE [LARGE SCALE GENOMIC DNA]</scope>
    <source>
        <strain evidence="15 16">KU-64</strain>
    </source>
</reference>
<feature type="domain" description="Trimeric autotransporter adhesin YadA-like head" evidence="12">
    <location>
        <begin position="132"/>
        <end position="156"/>
    </location>
</feature>
<dbReference type="Pfam" id="PF03895">
    <property type="entry name" value="YadA_anchor"/>
    <property type="match status" value="1"/>
</dbReference>
<dbReference type="InterPro" id="IPR008640">
    <property type="entry name" value="Adhesin_Head_dom"/>
</dbReference>
<evidence type="ECO:0000259" key="11">
    <source>
        <dbReference type="Pfam" id="PF03895"/>
    </source>
</evidence>
<evidence type="ECO:0000256" key="4">
    <source>
        <dbReference type="ARBA" id="ARBA00022448"/>
    </source>
</evidence>
<keyword evidence="16" id="KW-1185">Reference proteome</keyword>
<feature type="domain" description="Trimeric autotransporter adhesin YadA-like stalk" evidence="13">
    <location>
        <begin position="515"/>
        <end position="558"/>
    </location>
</feature>
<feature type="domain" description="Trimeric autotransporter adhesin YadA-like C-terminal membrane anchor" evidence="11">
    <location>
        <begin position="962"/>
        <end position="1021"/>
    </location>
</feature>
<evidence type="ECO:0000313" key="15">
    <source>
        <dbReference type="EMBL" id="BCZ77240.1"/>
    </source>
</evidence>
<keyword evidence="10" id="KW-0998">Cell outer membrane</keyword>
<evidence type="ECO:0008006" key="17">
    <source>
        <dbReference type="Google" id="ProtNLM"/>
    </source>
</evidence>
<proteinExistence type="inferred from homology"/>
<dbReference type="Pfam" id="PF05658">
    <property type="entry name" value="YadA_head"/>
    <property type="match status" value="5"/>
</dbReference>
<dbReference type="Pfam" id="PF05662">
    <property type="entry name" value="YadA_stalk"/>
    <property type="match status" value="6"/>
</dbReference>
<evidence type="ECO:0000259" key="14">
    <source>
        <dbReference type="Pfam" id="PF13018"/>
    </source>
</evidence>
<dbReference type="InterPro" id="IPR045584">
    <property type="entry name" value="Pilin-like"/>
</dbReference>
<comment type="similarity">
    <text evidence="3">Belongs to the autotransporter-2 (AT-2) (TC 1.B.40) family.</text>
</comment>
<feature type="domain" description="ESPR" evidence="14">
    <location>
        <begin position="1"/>
        <end position="49"/>
    </location>
</feature>
<keyword evidence="7" id="KW-0732">Signal</keyword>
<evidence type="ECO:0000259" key="12">
    <source>
        <dbReference type="Pfam" id="PF05658"/>
    </source>
</evidence>
<sequence>MNKTYRNVWCANTGTFIAAAETARTKGKSARSGMRALTCATLLALGGVAGAAHAGALDGGSTLGGIGADIAYGSGAHTTNAAGGKAAVAIGQNASANNLSGATPNADGTVAVGDSASATDGGVAVGGASYAGTMSTVVGAGATAATANSVALGANSVANSTTLGTAGFAPVGGTAISAATAAGEVSIGKAGAERRITNVAAGLNPTDAVNVSQLMSEDAKVNNISSNVSDISRYFKSSGLKDGSDDATLTGGGVAIGAFSKSTGPADIAIGKNAVADSAAVAGTNSENSAMAMGYGATAAVSSATAVGLGSTVQAASGQAFGRFSWVKSGATATALGGRATVDANNSVALGAMSYADRANTVSVGAATSHTDVTGSVFGPQTRQIVNMAAGSQANDAVNVSQLTPVVNALGGGAAIDGTTGAVTGPTYVVKGSTINNVGGAISNIDARTTQNASDISNIDARTTQNSSDITNLTTAINNGEFGLVQQDATTRDITVAKTTDGTIVDFTGTAGARKLTGVLAGNVNASSVDAVNGSQLFNFASSTASAIGGGSTVNSDGSISKPSYVIGGATVNSIGGAITNIDARTTQLANDVTNLTTSINNGGLGLVEQDATTRNITVAKATDGAIVDFSGTAGARKLKGVFAGDVSASSADAVNGSQLYSLANSTASAIGGGATVNSNGSISMPSFVIGGTTVNSIGGAITNIDARTTQNASDISSINTALSNFTISGASNKYFHTNSMLADSQATGSDSVAIGGAAVATGVNSVALGSNSTADRANSVSVGSVGAERQITNVAAGTADTDAVNVAQMNSALANVTNIAMNAASGSPTFATNGDGSTAAAKAKATGHHATAMGSNAQASADNSVALGADSVADRENTVSVGSKGHERQITNVAAGTQGTDAVNVDQLNETVAGAVGNLPAGMSAKDYTDQRFNSMQNTVNQVAKNSYAGVAAAMAMPNMTPSQPGNTVVAAGAGSYKSGAALGVGATYRSRNSKWLVNGAVSVTSTGDAGVRAQVGYEF</sequence>
<dbReference type="InterPro" id="IPR024973">
    <property type="entry name" value="ESPR"/>
</dbReference>
<evidence type="ECO:0000256" key="3">
    <source>
        <dbReference type="ARBA" id="ARBA00005848"/>
    </source>
</evidence>
<keyword evidence="9" id="KW-0472">Membrane</keyword>
<evidence type="ECO:0000256" key="6">
    <source>
        <dbReference type="ARBA" id="ARBA00022692"/>
    </source>
</evidence>
<evidence type="ECO:0000256" key="5">
    <source>
        <dbReference type="ARBA" id="ARBA00022452"/>
    </source>
</evidence>
<dbReference type="Gene3D" id="2.150.10.10">
    <property type="entry name" value="Serralysin-like metalloprotease, C-terminal"/>
    <property type="match status" value="3"/>
</dbReference>
<feature type="domain" description="Trimeric autotransporter adhesin YadA-like stalk" evidence="13">
    <location>
        <begin position="641"/>
        <end position="681"/>
    </location>
</feature>
<keyword evidence="6" id="KW-0812">Transmembrane</keyword>
<dbReference type="InterPro" id="IPR008635">
    <property type="entry name" value="Coiled_stalk_dom"/>
</dbReference>
<feature type="domain" description="Trimeric autotransporter adhesin YadA-like head" evidence="12">
    <location>
        <begin position="747"/>
        <end position="773"/>
    </location>
</feature>
<feature type="domain" description="Trimeric autotransporter adhesin YadA-like stalk" evidence="13">
    <location>
        <begin position="791"/>
        <end position="829"/>
    </location>
</feature>
<dbReference type="InterPro" id="IPR011049">
    <property type="entry name" value="Serralysin-like_metalloprot_C"/>
</dbReference>
<feature type="domain" description="Trimeric autotransporter adhesin YadA-like stalk" evidence="13">
    <location>
        <begin position="195"/>
        <end position="232"/>
    </location>
</feature>
<evidence type="ECO:0000256" key="1">
    <source>
        <dbReference type="ARBA" id="ARBA00004241"/>
    </source>
</evidence>
<dbReference type="Pfam" id="PF13018">
    <property type="entry name" value="ESPR"/>
    <property type="match status" value="1"/>
</dbReference>
<feature type="domain" description="Trimeric autotransporter adhesin YadA-like stalk" evidence="13">
    <location>
        <begin position="384"/>
        <end position="414"/>
    </location>
</feature>
<evidence type="ECO:0000256" key="2">
    <source>
        <dbReference type="ARBA" id="ARBA00004442"/>
    </source>
</evidence>
<keyword evidence="4" id="KW-0813">Transport</keyword>
<dbReference type="Gene3D" id="2.60.40.4050">
    <property type="match status" value="2"/>
</dbReference>
<feature type="domain" description="Trimeric autotransporter adhesin YadA-like head" evidence="12">
    <location>
        <begin position="329"/>
        <end position="352"/>
    </location>
</feature>
<keyword evidence="8" id="KW-0653">Protein transport</keyword>
<evidence type="ECO:0000256" key="9">
    <source>
        <dbReference type="ARBA" id="ARBA00023136"/>
    </source>
</evidence>
<evidence type="ECO:0000256" key="7">
    <source>
        <dbReference type="ARBA" id="ARBA00022729"/>
    </source>
</evidence>
<name>A0ABN6J8D1_9BURK</name>
<accession>A0ABN6J8D1</accession>
<organism evidence="15 16">
    <name type="scientific">Paraburkholderia terrae</name>
    <dbReference type="NCBI Taxonomy" id="311230"/>
    <lineage>
        <taxon>Bacteria</taxon>
        <taxon>Pseudomonadati</taxon>
        <taxon>Pseudomonadota</taxon>
        <taxon>Betaproteobacteria</taxon>
        <taxon>Burkholderiales</taxon>
        <taxon>Burkholderiaceae</taxon>
        <taxon>Paraburkholderia</taxon>
    </lineage>
</organism>
<protein>
    <recommendedName>
        <fullName evidence="17">Adhesin</fullName>
    </recommendedName>
</protein>
<evidence type="ECO:0000256" key="10">
    <source>
        <dbReference type="ARBA" id="ARBA00023237"/>
    </source>
</evidence>
<dbReference type="InterPro" id="IPR005594">
    <property type="entry name" value="YadA_C"/>
</dbReference>
<evidence type="ECO:0000313" key="16">
    <source>
        <dbReference type="Proteomes" id="UP001319874"/>
    </source>
</evidence>
<dbReference type="SUPFAM" id="SSF101967">
    <property type="entry name" value="Adhesin YadA, collagen-binding domain"/>
    <property type="match status" value="4"/>
</dbReference>
<dbReference type="RefSeq" id="WP_229512943.1">
    <property type="nucleotide sequence ID" value="NZ_AP024955.1"/>
</dbReference>
<dbReference type="Gene3D" id="3.30.1300.30">
    <property type="entry name" value="GSPII I/J protein-like"/>
    <property type="match status" value="1"/>
</dbReference>
<comment type="subcellular location">
    <subcellularLocation>
        <location evidence="2">Cell outer membrane</location>
    </subcellularLocation>
    <subcellularLocation>
        <location evidence="1">Cell surface</location>
    </subcellularLocation>
</comment>
<evidence type="ECO:0000256" key="8">
    <source>
        <dbReference type="ARBA" id="ARBA00022927"/>
    </source>
</evidence>
<evidence type="ECO:0000259" key="13">
    <source>
        <dbReference type="Pfam" id="PF05662"/>
    </source>
</evidence>
<dbReference type="SUPFAM" id="SSF54523">
    <property type="entry name" value="Pili subunits"/>
    <property type="match status" value="1"/>
</dbReference>